<proteinExistence type="predicted"/>
<dbReference type="OrthoDB" id="2968672at2"/>
<evidence type="ECO:0000313" key="3">
    <source>
        <dbReference type="Proteomes" id="UP000441354"/>
    </source>
</evidence>
<feature type="chain" id="PRO_5039101379" description="Lipoprotein" evidence="1">
    <location>
        <begin position="22"/>
        <end position="146"/>
    </location>
</feature>
<reference evidence="2 3" key="1">
    <citation type="journal article" date="2014" name="Arch. Microbiol.">
        <title>Bacillus mesophilum sp. nov., strain IITR-54T, a novel 4-chlorobiphenyl dechlorinating bacterium.</title>
        <authorList>
            <person name="Manickam N."/>
            <person name="Singh N.K."/>
            <person name="Bajaj A."/>
            <person name="Kumar R.M."/>
            <person name="Kaur G."/>
            <person name="Kaur N."/>
            <person name="Bala M."/>
            <person name="Kumar A."/>
            <person name="Mayilraj S."/>
        </authorList>
    </citation>
    <scope>NUCLEOTIDE SEQUENCE [LARGE SCALE GENOMIC DNA]</scope>
    <source>
        <strain evidence="2 3">IITR-54</strain>
    </source>
</reference>
<feature type="signal peptide" evidence="1">
    <location>
        <begin position="1"/>
        <end position="21"/>
    </location>
</feature>
<dbReference type="Proteomes" id="UP000441354">
    <property type="component" value="Unassembled WGS sequence"/>
</dbReference>
<evidence type="ECO:0000256" key="1">
    <source>
        <dbReference type="SAM" id="SignalP"/>
    </source>
</evidence>
<dbReference type="PROSITE" id="PS51257">
    <property type="entry name" value="PROKAR_LIPOPROTEIN"/>
    <property type="match status" value="1"/>
</dbReference>
<sequence>MRIIRQLCLILIYTVVLSACGNEIPEPETKLVVEPLHIFDGGEGGLSVQAANMEAAPQFFVRHQVKGKNVYVECIIPGVSFRADSGKNRAKIGLFVDGRKQKDITSAAFIIKNLPAGTHTIQLNVLKNDNTSYEEMKKEFTVRIQS</sequence>
<gene>
    <name evidence="2" type="ORF">F7732_01620</name>
</gene>
<evidence type="ECO:0000313" key="2">
    <source>
        <dbReference type="EMBL" id="KAB2335293.1"/>
    </source>
</evidence>
<dbReference type="AlphaFoldDB" id="A0A7V7RPW7"/>
<comment type="caution">
    <text evidence="2">The sequence shown here is derived from an EMBL/GenBank/DDBJ whole genome shotgun (WGS) entry which is preliminary data.</text>
</comment>
<dbReference type="EMBL" id="WBOT01000001">
    <property type="protein sequence ID" value="KAB2335293.1"/>
    <property type="molecule type" value="Genomic_DNA"/>
</dbReference>
<dbReference type="RefSeq" id="WP_151571959.1">
    <property type="nucleotide sequence ID" value="NZ_WBOT01000001.1"/>
</dbReference>
<keyword evidence="1" id="KW-0732">Signal</keyword>
<accession>A0A7V7RPW7</accession>
<organism evidence="2 3">
    <name type="scientific">Bacillus mesophilum</name>
    <dbReference type="NCBI Taxonomy" id="1071718"/>
    <lineage>
        <taxon>Bacteria</taxon>
        <taxon>Bacillati</taxon>
        <taxon>Bacillota</taxon>
        <taxon>Bacilli</taxon>
        <taxon>Bacillales</taxon>
        <taxon>Bacillaceae</taxon>
        <taxon>Bacillus</taxon>
    </lineage>
</organism>
<protein>
    <recommendedName>
        <fullName evidence="4">Lipoprotein</fullName>
    </recommendedName>
</protein>
<keyword evidence="3" id="KW-1185">Reference proteome</keyword>
<evidence type="ECO:0008006" key="4">
    <source>
        <dbReference type="Google" id="ProtNLM"/>
    </source>
</evidence>
<name>A0A7V7RPW7_9BACI</name>